<dbReference type="Gene3D" id="3.40.50.300">
    <property type="entry name" value="P-loop containing nucleotide triphosphate hydrolases"/>
    <property type="match status" value="1"/>
</dbReference>
<dbReference type="InterPro" id="IPR027417">
    <property type="entry name" value="P-loop_NTPase"/>
</dbReference>
<dbReference type="SUPFAM" id="SSF52540">
    <property type="entry name" value="P-loop containing nucleoside triphosphate hydrolases"/>
    <property type="match status" value="1"/>
</dbReference>
<protein>
    <submittedName>
        <fullName evidence="2">AAA family ATPase</fullName>
    </submittedName>
</protein>
<evidence type="ECO:0000313" key="3">
    <source>
        <dbReference type="Proteomes" id="UP001609932"/>
    </source>
</evidence>
<dbReference type="PANTHER" id="PTHR32182:SF22">
    <property type="entry name" value="ATP-DEPENDENT ENDONUCLEASE, OLD FAMILY-RELATED"/>
    <property type="match status" value="1"/>
</dbReference>
<proteinExistence type="predicted"/>
<dbReference type="InterPro" id="IPR026866">
    <property type="entry name" value="CR006_AAA"/>
</dbReference>
<dbReference type="Pfam" id="PF13166">
    <property type="entry name" value="AAA_13"/>
    <property type="match status" value="1"/>
</dbReference>
<keyword evidence="3" id="KW-1185">Reference proteome</keyword>
<accession>A0ABW7M8L4</accession>
<name>A0ABW7M8L4_9GAMM</name>
<gene>
    <name evidence="2" type="ORF">ACEVAQ_02130</name>
</gene>
<organism evidence="2 3">
    <name type="scientific">Ectopseudomonas khazarica</name>
    <dbReference type="NCBI Taxonomy" id="2502979"/>
    <lineage>
        <taxon>Bacteria</taxon>
        <taxon>Pseudomonadati</taxon>
        <taxon>Pseudomonadota</taxon>
        <taxon>Gammaproteobacteria</taxon>
        <taxon>Pseudomonadales</taxon>
        <taxon>Pseudomonadaceae</taxon>
        <taxon>Ectopseudomonas</taxon>
    </lineage>
</organism>
<evidence type="ECO:0000259" key="1">
    <source>
        <dbReference type="Pfam" id="PF13166"/>
    </source>
</evidence>
<dbReference type="CDD" id="cd00267">
    <property type="entry name" value="ABC_ATPase"/>
    <property type="match status" value="1"/>
</dbReference>
<feature type="domain" description="Protein CR006 P-loop" evidence="1">
    <location>
        <begin position="23"/>
        <end position="475"/>
    </location>
</feature>
<evidence type="ECO:0000313" key="2">
    <source>
        <dbReference type="EMBL" id="MFH6597520.1"/>
    </source>
</evidence>
<reference evidence="2 3" key="1">
    <citation type="submission" date="2024-09" db="EMBL/GenBank/DDBJ databases">
        <title>Elucidation of the Bokeelamides from Bacteria Associated with Moon Snail Egg Collars.</title>
        <authorList>
            <person name="Campbell R."/>
            <person name="Piedl K."/>
            <person name="Mevers E."/>
        </authorList>
    </citation>
    <scope>NUCLEOTIDE SEQUENCE [LARGE SCALE GENOMIC DNA]</scope>
    <source>
        <strain evidence="2 3">EM133</strain>
    </source>
</reference>
<comment type="caution">
    <text evidence="2">The sequence shown here is derived from an EMBL/GenBank/DDBJ whole genome shotgun (WGS) entry which is preliminary data.</text>
</comment>
<dbReference type="RefSeq" id="WP_395272090.1">
    <property type="nucleotide sequence ID" value="NZ_JBHEGD010000001.1"/>
</dbReference>
<dbReference type="PANTHER" id="PTHR32182">
    <property type="entry name" value="DNA REPLICATION AND REPAIR PROTEIN RECF"/>
    <property type="match status" value="1"/>
</dbReference>
<dbReference type="EMBL" id="JBHEGD010000001">
    <property type="protein sequence ID" value="MFH6597520.1"/>
    <property type="molecule type" value="Genomic_DNA"/>
</dbReference>
<sequence>MKNSLTWSEQDDIRLEALTKTINDYESGATVKTIDRLNKIVLERLPRAIQKIKSASTILSAHKAQEIANLETSQAAAEKVYNLSITAIEKTEPLSGAYSDPWKELFNAAKEFSISHAYTESDFPKTDGESLCVFCMQPLDGHAKDRLIRFNQFMQDKSKENYEQACKTLKSKIDEVSSLTLPEPETYEPLCGDLSEILGSDFELTQVFQILKSRKEYFKPNGNQGKNYNQQNICAEEIEKQITDKIKGKLKELQASITPEQHEANLKDHKKKKNKKLLSHASESIVTYIENLQHNKKVEIAINSLRQTKTRFSGKAKFIISQLVTPEFIANFQQELDALGVKLDITIAPIVRDSDTSHSFSIGSQKPGRVLSEGEQKVVSLAAYLAEIRTFANLHPIVFDDPVSSLDHIYREKIAARLCQEALARQVIIFTHDLALIMEVEGKCTQMALEDNIRPAVSSFTVRRNGTDSGFCHIEAPWRGMSTGNRAQNLEQELNSFKGLYETDITAYNQRSAMLYCLLREAWEAAIEQDLFFDIVSRGRNSVQTTRIGQIAIEPTDAPRITANMTLASSWMYGHDKSKSLNENRPSPAEIKAHIDALRSFANDIAARRKVAEKSFKAITQPPITPYG</sequence>
<dbReference type="Proteomes" id="UP001609932">
    <property type="component" value="Unassembled WGS sequence"/>
</dbReference>